<dbReference type="EnsemblMetazoa" id="MESCA006062-RA">
    <property type="protein sequence ID" value="MESCA006062-PA"/>
    <property type="gene ID" value="MESCA006062"/>
</dbReference>
<dbReference type="EMBL" id="CAQQ02172283">
    <property type="status" value="NOT_ANNOTATED_CDS"/>
    <property type="molecule type" value="Genomic_DNA"/>
</dbReference>
<proteinExistence type="predicted"/>
<organism evidence="2 3">
    <name type="scientific">Megaselia scalaris</name>
    <name type="common">Humpbacked fly</name>
    <name type="synonym">Phora scalaris</name>
    <dbReference type="NCBI Taxonomy" id="36166"/>
    <lineage>
        <taxon>Eukaryota</taxon>
        <taxon>Metazoa</taxon>
        <taxon>Ecdysozoa</taxon>
        <taxon>Arthropoda</taxon>
        <taxon>Hexapoda</taxon>
        <taxon>Insecta</taxon>
        <taxon>Pterygota</taxon>
        <taxon>Neoptera</taxon>
        <taxon>Endopterygota</taxon>
        <taxon>Diptera</taxon>
        <taxon>Brachycera</taxon>
        <taxon>Muscomorpha</taxon>
        <taxon>Platypezoidea</taxon>
        <taxon>Phoridae</taxon>
        <taxon>Megaseliini</taxon>
        <taxon>Megaselia</taxon>
    </lineage>
</organism>
<reference evidence="2" key="2">
    <citation type="submission" date="2015-06" db="UniProtKB">
        <authorList>
            <consortium name="EnsemblMetazoa"/>
        </authorList>
    </citation>
    <scope>IDENTIFICATION</scope>
</reference>
<evidence type="ECO:0000313" key="2">
    <source>
        <dbReference type="EnsemblMetazoa" id="MESCA006062-PA"/>
    </source>
</evidence>
<reference evidence="3" key="1">
    <citation type="submission" date="2013-02" db="EMBL/GenBank/DDBJ databases">
        <authorList>
            <person name="Hughes D."/>
        </authorList>
    </citation>
    <scope>NUCLEOTIDE SEQUENCE</scope>
    <source>
        <strain>Durham</strain>
        <strain evidence="3">NC isolate 2 -- Noor lab</strain>
    </source>
</reference>
<evidence type="ECO:0000313" key="3">
    <source>
        <dbReference type="Proteomes" id="UP000015102"/>
    </source>
</evidence>
<dbReference type="AlphaFoldDB" id="T1GQZ5"/>
<keyword evidence="3" id="KW-1185">Reference proteome</keyword>
<dbReference type="Proteomes" id="UP000015102">
    <property type="component" value="Unassembled WGS sequence"/>
</dbReference>
<evidence type="ECO:0000256" key="1">
    <source>
        <dbReference type="SAM" id="MobiDB-lite"/>
    </source>
</evidence>
<sequence length="120" mass="13370">MKYQIFDALFKPKADQHFSISELSESASSRDVSKNYIHHHHQPPRSTASHYRILQSPPPPSPSPIVPLQVSSRNKRKLDALDIANITFNTPFLSPRRDDKVFEVSLSGFVVMQGGGQGSA</sequence>
<protein>
    <submittedName>
        <fullName evidence="2">Uncharacterized protein</fullName>
    </submittedName>
</protein>
<feature type="compositionally biased region" description="Pro residues" evidence="1">
    <location>
        <begin position="56"/>
        <end position="65"/>
    </location>
</feature>
<feature type="region of interest" description="Disordered" evidence="1">
    <location>
        <begin position="31"/>
        <end position="65"/>
    </location>
</feature>
<dbReference type="HOGENOM" id="CLU_2052292_0_0_1"/>
<name>T1GQZ5_MEGSC</name>
<dbReference type="EMBL" id="CAQQ02172284">
    <property type="status" value="NOT_ANNOTATED_CDS"/>
    <property type="molecule type" value="Genomic_DNA"/>
</dbReference>
<accession>T1GQZ5</accession>